<dbReference type="CDD" id="cd16922">
    <property type="entry name" value="HATPase_EvgS-ArcB-TorS-like"/>
    <property type="match status" value="1"/>
</dbReference>
<dbReference type="InterPro" id="IPR013656">
    <property type="entry name" value="PAS_4"/>
</dbReference>
<feature type="domain" description="PAS" evidence="15">
    <location>
        <begin position="336"/>
        <end position="412"/>
    </location>
</feature>
<dbReference type="SMART" id="SM00091">
    <property type="entry name" value="PAS"/>
    <property type="match status" value="4"/>
</dbReference>
<evidence type="ECO:0000256" key="1">
    <source>
        <dbReference type="ARBA" id="ARBA00000085"/>
    </source>
</evidence>
<dbReference type="PRINTS" id="PR00344">
    <property type="entry name" value="BCTRLSENSOR"/>
</dbReference>
<dbReference type="CDD" id="cd00130">
    <property type="entry name" value="PAS"/>
    <property type="match status" value="5"/>
</dbReference>
<dbReference type="SUPFAM" id="SSF55785">
    <property type="entry name" value="PYP-like sensor domain (PAS domain)"/>
    <property type="match status" value="5"/>
</dbReference>
<evidence type="ECO:0000256" key="7">
    <source>
        <dbReference type="ARBA" id="ARBA00022989"/>
    </source>
</evidence>
<feature type="transmembrane region" description="Helical" evidence="12">
    <location>
        <begin position="37"/>
        <end position="60"/>
    </location>
</feature>
<keyword evidence="11" id="KW-0175">Coiled coil</keyword>
<dbReference type="eggNOG" id="COG5002">
    <property type="taxonomic scope" value="Bacteria"/>
</dbReference>
<dbReference type="InterPro" id="IPR001789">
    <property type="entry name" value="Sig_transdc_resp-reg_receiver"/>
</dbReference>
<feature type="transmembrane region" description="Helical" evidence="12">
    <location>
        <begin position="167"/>
        <end position="187"/>
    </location>
</feature>
<dbReference type="InterPro" id="IPR005467">
    <property type="entry name" value="His_kinase_dom"/>
</dbReference>
<evidence type="ECO:0000313" key="18">
    <source>
        <dbReference type="Proteomes" id="UP000002191"/>
    </source>
</evidence>
<evidence type="ECO:0000256" key="10">
    <source>
        <dbReference type="PROSITE-ProRule" id="PRU00169"/>
    </source>
</evidence>
<feature type="modified residue" description="4-aspartylphosphate" evidence="10">
    <location>
        <position position="1144"/>
    </location>
</feature>
<dbReference type="KEGG" id="das:Daes_1001"/>
<evidence type="ECO:0000259" key="14">
    <source>
        <dbReference type="PROSITE" id="PS50110"/>
    </source>
</evidence>
<proteinExistence type="predicted"/>
<dbReference type="SUPFAM" id="SSF52172">
    <property type="entry name" value="CheY-like"/>
    <property type="match status" value="1"/>
</dbReference>
<dbReference type="Pfam" id="PF07694">
    <property type="entry name" value="5TM-5TMR_LYT"/>
    <property type="match status" value="1"/>
</dbReference>
<dbReference type="EMBL" id="CP002431">
    <property type="protein sequence ID" value="ADU62017.1"/>
    <property type="molecule type" value="Genomic_DNA"/>
</dbReference>
<evidence type="ECO:0000259" key="13">
    <source>
        <dbReference type="PROSITE" id="PS50109"/>
    </source>
</evidence>
<comment type="subcellular location">
    <subcellularLocation>
        <location evidence="2">Cell membrane</location>
        <topology evidence="2">Multi-pass membrane protein</topology>
    </subcellularLocation>
</comment>
<evidence type="ECO:0000256" key="4">
    <source>
        <dbReference type="ARBA" id="ARBA00022475"/>
    </source>
</evidence>
<dbReference type="InterPro" id="IPR001610">
    <property type="entry name" value="PAC"/>
</dbReference>
<dbReference type="InterPro" id="IPR004358">
    <property type="entry name" value="Sig_transdc_His_kin-like_C"/>
</dbReference>
<dbReference type="SMART" id="SM00387">
    <property type="entry name" value="HATPase_c"/>
    <property type="match status" value="1"/>
</dbReference>
<dbReference type="FunFam" id="3.30.565.10:FF:000010">
    <property type="entry name" value="Sensor histidine kinase RcsC"/>
    <property type="match status" value="1"/>
</dbReference>
<dbReference type="Gene3D" id="3.30.450.20">
    <property type="entry name" value="PAS domain"/>
    <property type="match status" value="5"/>
</dbReference>
<keyword evidence="18" id="KW-1185">Reference proteome</keyword>
<dbReference type="Proteomes" id="UP000002191">
    <property type="component" value="Chromosome"/>
</dbReference>
<feature type="domain" description="PAC" evidence="16">
    <location>
        <begin position="418"/>
        <end position="470"/>
    </location>
</feature>
<evidence type="ECO:0000256" key="11">
    <source>
        <dbReference type="SAM" id="Coils"/>
    </source>
</evidence>
<dbReference type="Gene3D" id="3.40.50.2300">
    <property type="match status" value="1"/>
</dbReference>
<dbReference type="AlphaFoldDB" id="E6VSN2"/>
<dbReference type="InterPro" id="IPR003661">
    <property type="entry name" value="HisK_dim/P_dom"/>
</dbReference>
<dbReference type="InterPro" id="IPR035965">
    <property type="entry name" value="PAS-like_dom_sf"/>
</dbReference>
<dbReference type="InterPro" id="IPR011006">
    <property type="entry name" value="CheY-like_superfamily"/>
</dbReference>
<feature type="domain" description="Histidine kinase" evidence="13">
    <location>
        <begin position="850"/>
        <end position="1072"/>
    </location>
</feature>
<dbReference type="CDD" id="cd00082">
    <property type="entry name" value="HisKA"/>
    <property type="match status" value="1"/>
</dbReference>
<dbReference type="PROSITE" id="PS50110">
    <property type="entry name" value="RESPONSE_REGULATORY"/>
    <property type="match status" value="1"/>
</dbReference>
<keyword evidence="5 10" id="KW-0597">Phosphoprotein</keyword>
<evidence type="ECO:0000256" key="12">
    <source>
        <dbReference type="SAM" id="Phobius"/>
    </source>
</evidence>
<dbReference type="GO" id="GO:0071555">
    <property type="term" value="P:cell wall organization"/>
    <property type="evidence" value="ECO:0007669"/>
    <property type="project" value="InterPro"/>
</dbReference>
<reference evidence="17 18" key="2">
    <citation type="journal article" date="2014" name="Genome Announc.">
        <title>Complete Genome Sequence of the Subsurface, Mesophilic Sulfate-Reducing Bacterium Desulfovibrio aespoeensis Aspo-2.</title>
        <authorList>
            <person name="Pedersen K."/>
            <person name="Bengtsson A."/>
            <person name="Edlund J."/>
            <person name="Rabe L."/>
            <person name="Hazen T."/>
            <person name="Chakraborty R."/>
            <person name="Goodwin L."/>
            <person name="Shapiro N."/>
        </authorList>
    </citation>
    <scope>NUCLEOTIDE SEQUENCE [LARGE SCALE GENOMIC DNA]</scope>
    <source>
        <strain evidence="18">ATCC 700646 / DSM 10631 / Aspo-2</strain>
    </source>
</reference>
<evidence type="ECO:0000256" key="5">
    <source>
        <dbReference type="ARBA" id="ARBA00022553"/>
    </source>
</evidence>
<dbReference type="PANTHER" id="PTHR45339:SF1">
    <property type="entry name" value="HYBRID SIGNAL TRANSDUCTION HISTIDINE KINASE J"/>
    <property type="match status" value="1"/>
</dbReference>
<dbReference type="STRING" id="643562.Daes_1001"/>
<dbReference type="Pfam" id="PF02518">
    <property type="entry name" value="HATPase_c"/>
    <property type="match status" value="1"/>
</dbReference>
<dbReference type="PROSITE" id="PS50113">
    <property type="entry name" value="PAC"/>
    <property type="match status" value="3"/>
</dbReference>
<dbReference type="InterPro" id="IPR011620">
    <property type="entry name" value="Sig_transdc_His_kinase_LytS_TM"/>
</dbReference>
<evidence type="ECO:0000256" key="8">
    <source>
        <dbReference type="ARBA" id="ARBA00023012"/>
    </source>
</evidence>
<feature type="domain" description="Response regulatory" evidence="14">
    <location>
        <begin position="1095"/>
        <end position="1214"/>
    </location>
</feature>
<evidence type="ECO:0000256" key="6">
    <source>
        <dbReference type="ARBA" id="ARBA00022692"/>
    </source>
</evidence>
<dbReference type="InterPro" id="IPR013655">
    <property type="entry name" value="PAS_fold_3"/>
</dbReference>
<dbReference type="RefSeq" id="WP_013513948.1">
    <property type="nucleotide sequence ID" value="NC_014844.1"/>
</dbReference>
<dbReference type="SUPFAM" id="SSF55874">
    <property type="entry name" value="ATPase domain of HSP90 chaperone/DNA topoisomerase II/histidine kinase"/>
    <property type="match status" value="1"/>
</dbReference>
<evidence type="ECO:0000259" key="16">
    <source>
        <dbReference type="PROSITE" id="PS50113"/>
    </source>
</evidence>
<keyword evidence="9 12" id="KW-0472">Membrane</keyword>
<dbReference type="Pfam" id="PF08447">
    <property type="entry name" value="PAS_3"/>
    <property type="match status" value="3"/>
</dbReference>
<feature type="domain" description="PAS" evidence="15">
    <location>
        <begin position="709"/>
        <end position="780"/>
    </location>
</feature>
<accession>E6VSN2</accession>
<dbReference type="Gene3D" id="2.10.70.100">
    <property type="match status" value="2"/>
</dbReference>
<dbReference type="PROSITE" id="PS50109">
    <property type="entry name" value="HIS_KIN"/>
    <property type="match status" value="1"/>
</dbReference>
<evidence type="ECO:0000256" key="9">
    <source>
        <dbReference type="ARBA" id="ARBA00023136"/>
    </source>
</evidence>
<dbReference type="NCBIfam" id="TIGR00229">
    <property type="entry name" value="sensory_box"/>
    <property type="match status" value="5"/>
</dbReference>
<dbReference type="InterPro" id="IPR003594">
    <property type="entry name" value="HATPase_dom"/>
</dbReference>
<dbReference type="eggNOG" id="COG2205">
    <property type="taxonomic scope" value="Bacteria"/>
</dbReference>
<dbReference type="CDD" id="cd17546">
    <property type="entry name" value="REC_hyHK_CKI1_RcsC-like"/>
    <property type="match status" value="1"/>
</dbReference>
<organism evidence="17 18">
    <name type="scientific">Pseudodesulfovibrio aespoeensis (strain ATCC 700646 / DSM 10631 / Aspo-2)</name>
    <name type="common">Desulfovibrio aespoeensis</name>
    <dbReference type="NCBI Taxonomy" id="643562"/>
    <lineage>
        <taxon>Bacteria</taxon>
        <taxon>Pseudomonadati</taxon>
        <taxon>Thermodesulfobacteriota</taxon>
        <taxon>Desulfovibrionia</taxon>
        <taxon>Desulfovibrionales</taxon>
        <taxon>Desulfovibrionaceae</taxon>
    </lineage>
</organism>
<dbReference type="GO" id="GO:0005886">
    <property type="term" value="C:plasma membrane"/>
    <property type="evidence" value="ECO:0007669"/>
    <property type="project" value="UniProtKB-SubCell"/>
</dbReference>
<keyword evidence="6 12" id="KW-0812">Transmembrane</keyword>
<gene>
    <name evidence="17" type="ordered locus">Daes_1001</name>
</gene>
<keyword evidence="7 12" id="KW-1133">Transmembrane helix</keyword>
<evidence type="ECO:0000313" key="17">
    <source>
        <dbReference type="EMBL" id="ADU62017.1"/>
    </source>
</evidence>
<dbReference type="SMART" id="SM00388">
    <property type="entry name" value="HisKA"/>
    <property type="match status" value="1"/>
</dbReference>
<feature type="domain" description="PAS" evidence="15">
    <location>
        <begin position="594"/>
        <end position="669"/>
    </location>
</feature>
<dbReference type="InterPro" id="IPR036890">
    <property type="entry name" value="HATPase_C_sf"/>
</dbReference>
<feature type="domain" description="PAC" evidence="16">
    <location>
        <begin position="545"/>
        <end position="596"/>
    </location>
</feature>
<name>E6VSN2_PSEA9</name>
<dbReference type="EC" id="2.7.13.3" evidence="3"/>
<dbReference type="InterPro" id="IPR000014">
    <property type="entry name" value="PAS"/>
</dbReference>
<comment type="catalytic activity">
    <reaction evidence="1">
        <text>ATP + protein L-histidine = ADP + protein N-phospho-L-histidine.</text>
        <dbReference type="EC" id="2.7.13.3"/>
    </reaction>
</comment>
<dbReference type="PANTHER" id="PTHR45339">
    <property type="entry name" value="HYBRID SIGNAL TRANSDUCTION HISTIDINE KINASE J"/>
    <property type="match status" value="1"/>
</dbReference>
<dbReference type="PROSITE" id="PS50112">
    <property type="entry name" value="PAS"/>
    <property type="match status" value="3"/>
</dbReference>
<dbReference type="InterPro" id="IPR036097">
    <property type="entry name" value="HisK_dim/P_sf"/>
</dbReference>
<dbReference type="Gene3D" id="1.10.287.130">
    <property type="match status" value="1"/>
</dbReference>
<dbReference type="InterPro" id="IPR000700">
    <property type="entry name" value="PAS-assoc_C"/>
</dbReference>
<dbReference type="HOGENOM" id="CLU_000445_114_21_7"/>
<dbReference type="GO" id="GO:0000155">
    <property type="term" value="F:phosphorelay sensor kinase activity"/>
    <property type="evidence" value="ECO:0007669"/>
    <property type="project" value="InterPro"/>
</dbReference>
<dbReference type="SMART" id="SM00448">
    <property type="entry name" value="REC"/>
    <property type="match status" value="1"/>
</dbReference>
<feature type="transmembrane region" description="Helical" evidence="12">
    <location>
        <begin position="103"/>
        <end position="121"/>
    </location>
</feature>
<feature type="domain" description="PAC" evidence="16">
    <location>
        <begin position="276"/>
        <end position="328"/>
    </location>
</feature>
<evidence type="ECO:0000256" key="2">
    <source>
        <dbReference type="ARBA" id="ARBA00004651"/>
    </source>
</evidence>
<sequence length="1228" mass="136758">MMTASFISLAQNVSLLLAAAIFYDVFAARWTAGKASLRQVFAGLVLGAIGMVIMSTPWTLLPGVVFDARSVLLGISGLFFGTVATVVAVIATAAFRLTLGGQGAWTGVTVIVATGAIGVIWRHMKKKPLADASWGEMFLFGLTLHLTMLALMLTLPWETAKVVLARITAPVLLLFPVGTCLMGLLLINRLRRGLAEQILAENRLHLVEAQKLALIGSWTYDSATGTATWSDEMFRLWDLDSEQGPPNRDTFIQSIHPDDVQAVKNILSRTRESGAFSLDFRIKRPDGTTRTVAMRGMRKDDGTGQATVMQGTCQDITERKQVQEALNRQRSELEESQTRLRLAMDMADIAPWEMDIATRTFLFNDQFYSLYGTTAQREGGYHMTSETYEREFLHPDDATMVSREVARVLVTQKPNYTARLEHRIVRRDGEVRHIVVTYLLLRDTHGNPVKTIGANQDVTEHKRFEQALFQSRESYRALLAGMPDIVMRFDREGRHLFVSDSVQAYVEPTSEAFLGKTHAELGFPEQDCLFWGKVIKTVFETGEPVETEFPFESRKGPVIFNWRLIPEFDANGQIQSALSISRDITEQRQAEQDYESLFMKMLDGFAVHEIICDESGRPIDYRFLAVNPAFESHTGMKAEEVLGHTVLEILPDTESAWVEKYGHVALTGEPLHFESYSHMLRKHFEVTAFRPAPGRFACIFADVTERMQAQEDLRRIFELSKDMISISDNRSARFLRINPAFMSTLGYSEEELLRQPYTALVHPDDVQMTADIIRDKLMAGDEVVNFENRYRCKSGEYIWLNWVARPMADKGLTYAIARDVTDRKKYEAELIAAKETAESATRAKSQFLANMSHEVRTPLNGILGMLQLMQQTRLDHEQDDYVGNAIQASRRLTRLLSDILDISRIEAEKLIIMAEPFNLHESLNTVRDLFLPVANQSGIDFEFRVSPKIPTTLLGDAIRLQQVISNLVGNALKFTSSGTVTVEATTLSPLKPGSCRMLFSIKDTGCGIPDDRLGQLFQPFTQVDDSWNRQYQGAGLGLSITKRLVALMGGTLCIESRVGVGTTVHLSINFGTAQGAEPATHMEKTGPADTAISLAVLLAEDDRVSAIAARRHLEKAGCQVTVCDNGGQVLTALRQNEFDVVLMDVHMPVMDGVTATRAIRQGGAGEANKDIPIIALTAFAMSGDRRKLLEAGMDGYVAKPVEATALTGEIIRVVHARTQETTDDKADR</sequence>
<dbReference type="OrthoDB" id="5438911at2"/>
<dbReference type="Gene3D" id="3.30.565.10">
    <property type="entry name" value="Histidine kinase-like ATPase, C-terminal domain"/>
    <property type="match status" value="1"/>
</dbReference>
<dbReference type="SMART" id="SM00086">
    <property type="entry name" value="PAC"/>
    <property type="match status" value="4"/>
</dbReference>
<reference evidence="18" key="1">
    <citation type="submission" date="2010-12" db="EMBL/GenBank/DDBJ databases">
        <title>Complete sequence of Desulfovibrio aespoeensis Aspo-2.</title>
        <authorList>
            <consortium name="US DOE Joint Genome Institute"/>
            <person name="Lucas S."/>
            <person name="Copeland A."/>
            <person name="Lapidus A."/>
            <person name="Cheng J.-F."/>
            <person name="Goodwin L."/>
            <person name="Pitluck S."/>
            <person name="Chertkov O."/>
            <person name="Misra M."/>
            <person name="Detter J.C."/>
            <person name="Han C."/>
            <person name="Tapia R."/>
            <person name="Land M."/>
            <person name="Hauser L."/>
            <person name="Kyrpides N."/>
            <person name="Ivanova N."/>
            <person name="Ovchinnikova G."/>
            <person name="Pedersen K."/>
            <person name="Jagevall S."/>
            <person name="Hazen T."/>
            <person name="Woyke T."/>
        </authorList>
    </citation>
    <scope>NUCLEOTIDE SEQUENCE [LARGE SCALE GENOMIC DNA]</scope>
    <source>
        <strain evidence="18">ATCC 700646 / DSM 10631 / Aspo-2</strain>
    </source>
</reference>
<keyword evidence="8" id="KW-0902">Two-component regulatory system</keyword>
<evidence type="ECO:0000256" key="3">
    <source>
        <dbReference type="ARBA" id="ARBA00012438"/>
    </source>
</evidence>
<dbReference type="Pfam" id="PF08448">
    <property type="entry name" value="PAS_4"/>
    <property type="match status" value="2"/>
</dbReference>
<evidence type="ECO:0000259" key="15">
    <source>
        <dbReference type="PROSITE" id="PS50112"/>
    </source>
</evidence>
<dbReference type="eggNOG" id="COG2202">
    <property type="taxonomic scope" value="Bacteria"/>
</dbReference>
<feature type="transmembrane region" description="Helical" evidence="12">
    <location>
        <begin position="133"/>
        <end position="155"/>
    </location>
</feature>
<dbReference type="SUPFAM" id="SSF47384">
    <property type="entry name" value="Homodimeric domain of signal transducing histidine kinase"/>
    <property type="match status" value="1"/>
</dbReference>
<dbReference type="Pfam" id="PF00072">
    <property type="entry name" value="Response_reg"/>
    <property type="match status" value="1"/>
</dbReference>
<feature type="coiled-coil region" evidence="11">
    <location>
        <begin position="319"/>
        <end position="346"/>
    </location>
</feature>
<keyword evidence="4" id="KW-1003">Cell membrane</keyword>
<dbReference type="Pfam" id="PF00512">
    <property type="entry name" value="HisKA"/>
    <property type="match status" value="1"/>
</dbReference>
<feature type="transmembrane region" description="Helical" evidence="12">
    <location>
        <begin position="72"/>
        <end position="97"/>
    </location>
</feature>
<protein>
    <recommendedName>
        <fullName evidence="3">histidine kinase</fullName>
        <ecNumber evidence="3">2.7.13.3</ecNumber>
    </recommendedName>
</protein>